<evidence type="ECO:0000313" key="1">
    <source>
        <dbReference type="EMBL" id="KAK3315830.1"/>
    </source>
</evidence>
<dbReference type="EMBL" id="JAUEDM010000005">
    <property type="protein sequence ID" value="KAK3315830.1"/>
    <property type="molecule type" value="Genomic_DNA"/>
</dbReference>
<accession>A0AAE0M1R1</accession>
<dbReference type="AlphaFoldDB" id="A0AAE0M1R1"/>
<evidence type="ECO:0000313" key="2">
    <source>
        <dbReference type="Proteomes" id="UP001283341"/>
    </source>
</evidence>
<reference evidence="1" key="2">
    <citation type="submission" date="2023-06" db="EMBL/GenBank/DDBJ databases">
        <authorList>
            <consortium name="Lawrence Berkeley National Laboratory"/>
            <person name="Haridas S."/>
            <person name="Hensen N."/>
            <person name="Bonometti L."/>
            <person name="Westerberg I."/>
            <person name="Brannstrom I.O."/>
            <person name="Guillou S."/>
            <person name="Cros-Aarteil S."/>
            <person name="Calhoun S."/>
            <person name="Kuo A."/>
            <person name="Mondo S."/>
            <person name="Pangilinan J."/>
            <person name="Riley R."/>
            <person name="Labutti K."/>
            <person name="Andreopoulos B."/>
            <person name="Lipzen A."/>
            <person name="Chen C."/>
            <person name="Yanf M."/>
            <person name="Daum C."/>
            <person name="Ng V."/>
            <person name="Clum A."/>
            <person name="Steindorff A."/>
            <person name="Ohm R."/>
            <person name="Martin F."/>
            <person name="Silar P."/>
            <person name="Natvig D."/>
            <person name="Lalanne C."/>
            <person name="Gautier V."/>
            <person name="Ament-Velasquez S.L."/>
            <person name="Kruys A."/>
            <person name="Hutchinson M.I."/>
            <person name="Powell A.J."/>
            <person name="Barry K."/>
            <person name="Miller A.N."/>
            <person name="Grigoriev I.V."/>
            <person name="Debuchy R."/>
            <person name="Gladieux P."/>
            <person name="Thoren M.H."/>
            <person name="Johannesson H."/>
        </authorList>
    </citation>
    <scope>NUCLEOTIDE SEQUENCE</scope>
    <source>
        <strain evidence="1">CBS 118394</strain>
    </source>
</reference>
<dbReference type="Proteomes" id="UP001283341">
    <property type="component" value="Unassembled WGS sequence"/>
</dbReference>
<comment type="caution">
    <text evidence="1">The sequence shown here is derived from an EMBL/GenBank/DDBJ whole genome shotgun (WGS) entry which is preliminary data.</text>
</comment>
<keyword evidence="2" id="KW-1185">Reference proteome</keyword>
<sequence>MSSIHRPTLKISSTETKRTPLIPRQQHGLHGRSFIGPLTTVSTIPASCQTCIGTSAGPPTTFSSCDAFVDGCARTGCLKPTSQYMWAVYSPGFFCPHAWTTAQAMAYNDTFDVDLKPGEVGAICCPSGFELQFMADDLYVCDRSVTAGSWTEYNCEGAKTVKTVVPRDISMPEDQTYLESELPGHQLCR</sequence>
<reference evidence="1" key="1">
    <citation type="journal article" date="2023" name="Mol. Phylogenet. Evol.">
        <title>Genome-scale phylogeny and comparative genomics of the fungal order Sordariales.</title>
        <authorList>
            <person name="Hensen N."/>
            <person name="Bonometti L."/>
            <person name="Westerberg I."/>
            <person name="Brannstrom I.O."/>
            <person name="Guillou S."/>
            <person name="Cros-Aarteil S."/>
            <person name="Calhoun S."/>
            <person name="Haridas S."/>
            <person name="Kuo A."/>
            <person name="Mondo S."/>
            <person name="Pangilinan J."/>
            <person name="Riley R."/>
            <person name="LaButti K."/>
            <person name="Andreopoulos B."/>
            <person name="Lipzen A."/>
            <person name="Chen C."/>
            <person name="Yan M."/>
            <person name="Daum C."/>
            <person name="Ng V."/>
            <person name="Clum A."/>
            <person name="Steindorff A."/>
            <person name="Ohm R.A."/>
            <person name="Martin F."/>
            <person name="Silar P."/>
            <person name="Natvig D.O."/>
            <person name="Lalanne C."/>
            <person name="Gautier V."/>
            <person name="Ament-Velasquez S.L."/>
            <person name="Kruys A."/>
            <person name="Hutchinson M.I."/>
            <person name="Powell A.J."/>
            <person name="Barry K."/>
            <person name="Miller A.N."/>
            <person name="Grigoriev I.V."/>
            <person name="Debuchy R."/>
            <person name="Gladieux P."/>
            <person name="Hiltunen Thoren M."/>
            <person name="Johannesson H."/>
        </authorList>
    </citation>
    <scope>NUCLEOTIDE SEQUENCE</scope>
    <source>
        <strain evidence="1">CBS 118394</strain>
    </source>
</reference>
<protein>
    <submittedName>
        <fullName evidence="1">Uncharacterized protein</fullName>
    </submittedName>
</protein>
<organism evidence="1 2">
    <name type="scientific">Apodospora peruviana</name>
    <dbReference type="NCBI Taxonomy" id="516989"/>
    <lineage>
        <taxon>Eukaryota</taxon>
        <taxon>Fungi</taxon>
        <taxon>Dikarya</taxon>
        <taxon>Ascomycota</taxon>
        <taxon>Pezizomycotina</taxon>
        <taxon>Sordariomycetes</taxon>
        <taxon>Sordariomycetidae</taxon>
        <taxon>Sordariales</taxon>
        <taxon>Lasiosphaeriaceae</taxon>
        <taxon>Apodospora</taxon>
    </lineage>
</organism>
<proteinExistence type="predicted"/>
<name>A0AAE0M1R1_9PEZI</name>
<gene>
    <name evidence="1" type="ORF">B0H66DRAFT_272103</name>
</gene>